<dbReference type="AlphaFoldDB" id="A0A1Y4DEN4"/>
<evidence type="ECO:0000313" key="5">
    <source>
        <dbReference type="Proteomes" id="UP000196368"/>
    </source>
</evidence>
<sequence length="238" mass="26540">MKKITLLAVFLSMLCAWPTTASAQGIEKGDQMVSVFLGSAAPLNDSGVSAYSVTGEAVDTSTLDWGDASTSYGVQYMYALTPHFALGAEYNGNNFGDAEYEREYFVDWNNWGESEVNSKMDVQNFMIAGRYTVNPQSKVRFYIPLGLGVASSKATFDFNEVINMAGRLDRTNASESKRTTSFTYYVGLGLEGTFSQNWIWGVEGRYQGFQFDYGKFSDEYGTKNLSYFALLLKLGYRF</sequence>
<feature type="domain" description="Outer membrane protein beta-barrel" evidence="3">
    <location>
        <begin position="36"/>
        <end position="238"/>
    </location>
</feature>
<keyword evidence="5" id="KW-1185">Reference proteome</keyword>
<dbReference type="Gene3D" id="2.40.160.20">
    <property type="match status" value="1"/>
</dbReference>
<dbReference type="EMBL" id="NFJD01000001">
    <property type="protein sequence ID" value="OUO57633.1"/>
    <property type="molecule type" value="Genomic_DNA"/>
</dbReference>
<accession>A0A1Y4DEN4</accession>
<keyword evidence="1 2" id="KW-0732">Signal</keyword>
<dbReference type="InterPro" id="IPR011250">
    <property type="entry name" value="OMP/PagP_B-barrel"/>
</dbReference>
<dbReference type="Proteomes" id="UP000196368">
    <property type="component" value="Unassembled WGS sequence"/>
</dbReference>
<feature type="signal peptide" evidence="2">
    <location>
        <begin position="1"/>
        <end position="23"/>
    </location>
</feature>
<proteinExistence type="predicted"/>
<protein>
    <recommendedName>
        <fullName evidence="3">Outer membrane protein beta-barrel domain-containing protein</fullName>
    </recommendedName>
</protein>
<name>A0A1Y4DEN4_9BACT</name>
<gene>
    <name evidence="4" type="ORF">B5F75_02330</name>
</gene>
<comment type="caution">
    <text evidence="4">The sequence shown here is derived from an EMBL/GenBank/DDBJ whole genome shotgun (WGS) entry which is preliminary data.</text>
</comment>
<dbReference type="OrthoDB" id="9815357at2"/>
<feature type="chain" id="PRO_5012350569" description="Outer membrane protein beta-barrel domain-containing protein" evidence="2">
    <location>
        <begin position="24"/>
        <end position="238"/>
    </location>
</feature>
<evidence type="ECO:0000259" key="3">
    <source>
        <dbReference type="Pfam" id="PF13505"/>
    </source>
</evidence>
<dbReference type="InterPro" id="IPR027385">
    <property type="entry name" value="Beta-barrel_OMP"/>
</dbReference>
<dbReference type="Pfam" id="PF13505">
    <property type="entry name" value="OMP_b-brl"/>
    <property type="match status" value="1"/>
</dbReference>
<dbReference type="SUPFAM" id="SSF56925">
    <property type="entry name" value="OMPA-like"/>
    <property type="match status" value="1"/>
</dbReference>
<reference evidence="5" key="1">
    <citation type="submission" date="2017-04" db="EMBL/GenBank/DDBJ databases">
        <title>Function of individual gut microbiota members based on whole genome sequencing of pure cultures obtained from chicken caecum.</title>
        <authorList>
            <person name="Medvecky M."/>
            <person name="Cejkova D."/>
            <person name="Polansky O."/>
            <person name="Karasova D."/>
            <person name="Kubasova T."/>
            <person name="Cizek A."/>
            <person name="Rychlik I."/>
        </authorList>
    </citation>
    <scope>NUCLEOTIDE SEQUENCE [LARGE SCALE GENOMIC DNA]</scope>
    <source>
        <strain evidence="5">An273</strain>
    </source>
</reference>
<dbReference type="RefSeq" id="WP_087287330.1">
    <property type="nucleotide sequence ID" value="NZ_NFJD01000001.1"/>
</dbReference>
<evidence type="ECO:0000256" key="1">
    <source>
        <dbReference type="ARBA" id="ARBA00022729"/>
    </source>
</evidence>
<organism evidence="4 5">
    <name type="scientific">Candidatus Avelusimicrobium gallicola</name>
    <dbReference type="NCBI Taxonomy" id="2562704"/>
    <lineage>
        <taxon>Bacteria</taxon>
        <taxon>Pseudomonadati</taxon>
        <taxon>Elusimicrobiota</taxon>
        <taxon>Elusimicrobia</taxon>
        <taxon>Elusimicrobiales</taxon>
        <taxon>Elusimicrobiaceae</taxon>
        <taxon>Candidatus Avelusimicrobium</taxon>
    </lineage>
</organism>
<evidence type="ECO:0000313" key="4">
    <source>
        <dbReference type="EMBL" id="OUO57633.1"/>
    </source>
</evidence>
<evidence type="ECO:0000256" key="2">
    <source>
        <dbReference type="SAM" id="SignalP"/>
    </source>
</evidence>